<comment type="caution">
    <text evidence="1">The sequence shown here is derived from an EMBL/GenBank/DDBJ whole genome shotgun (WGS) entry which is preliminary data.</text>
</comment>
<accession>A0A844DGT2</accession>
<sequence>MMRTSDHVLEILTKEGGYRQLPKPFKVGTLPFEFTHALVGTDRANDLVIVIDLNDNNFDEMATRKVMALTRALDVIGSKRPVTAVLTSGNPHSKTVQAISKVSRVLPIGSPVGPNAVNSIREWLSVLLPLVQQSSIEAMLNWATDLSVATPALTGNEFMKSVVDAALHGKAAVETVLADSITSSIDTALSDKGDKT</sequence>
<evidence type="ECO:0000313" key="2">
    <source>
        <dbReference type="Proteomes" id="UP000439986"/>
    </source>
</evidence>
<reference evidence="1 2" key="1">
    <citation type="submission" date="2019-11" db="EMBL/GenBank/DDBJ databases">
        <title>Novel species isolated from a subtropical stream in China.</title>
        <authorList>
            <person name="Lu H."/>
        </authorList>
    </citation>
    <scope>NUCLEOTIDE SEQUENCE [LARGE SCALE GENOMIC DNA]</scope>
    <source>
        <strain evidence="1 2">FT26W</strain>
    </source>
</reference>
<gene>
    <name evidence="1" type="ORF">GJ698_26025</name>
</gene>
<proteinExistence type="predicted"/>
<name>A0A844DGT2_9BURK</name>
<evidence type="ECO:0000313" key="1">
    <source>
        <dbReference type="EMBL" id="MRW87534.1"/>
    </source>
</evidence>
<keyword evidence="2" id="KW-1185">Reference proteome</keyword>
<dbReference type="AlphaFoldDB" id="A0A844DGT2"/>
<protein>
    <submittedName>
        <fullName evidence="1">Uncharacterized protein</fullName>
    </submittedName>
</protein>
<organism evidence="1 2">
    <name type="scientific">Duganella aquatilis</name>
    <dbReference type="NCBI Taxonomy" id="2666082"/>
    <lineage>
        <taxon>Bacteria</taxon>
        <taxon>Pseudomonadati</taxon>
        <taxon>Pseudomonadota</taxon>
        <taxon>Betaproteobacteria</taxon>
        <taxon>Burkholderiales</taxon>
        <taxon>Oxalobacteraceae</taxon>
        <taxon>Telluria group</taxon>
        <taxon>Duganella</taxon>
    </lineage>
</organism>
<dbReference type="Proteomes" id="UP000439986">
    <property type="component" value="Unassembled WGS sequence"/>
</dbReference>
<dbReference type="EMBL" id="WKJL01000028">
    <property type="protein sequence ID" value="MRW87534.1"/>
    <property type="molecule type" value="Genomic_DNA"/>
</dbReference>